<dbReference type="Gene3D" id="3.30.930.10">
    <property type="entry name" value="Bira Bifunctional Protein, Domain 2"/>
    <property type="match status" value="1"/>
</dbReference>
<dbReference type="InterPro" id="IPR002315">
    <property type="entry name" value="tRNA-synt_gly"/>
</dbReference>
<keyword evidence="5" id="KW-0547">Nucleotide-binding</keyword>
<comment type="similarity">
    <text evidence="1">Belongs to the class-II aminoacyl-tRNA synthetase family.</text>
</comment>
<dbReference type="GO" id="GO:0005524">
    <property type="term" value="F:ATP binding"/>
    <property type="evidence" value="ECO:0007669"/>
    <property type="project" value="UniProtKB-KW"/>
</dbReference>
<dbReference type="GO" id="GO:0015966">
    <property type="term" value="P:diadenosine tetraphosphate biosynthetic process"/>
    <property type="evidence" value="ECO:0007669"/>
    <property type="project" value="UniProtKB-ARBA"/>
</dbReference>
<evidence type="ECO:0000259" key="9">
    <source>
        <dbReference type="PROSITE" id="PS50862"/>
    </source>
</evidence>
<dbReference type="GO" id="GO:0004820">
    <property type="term" value="F:glycine-tRNA ligase activity"/>
    <property type="evidence" value="ECO:0007669"/>
    <property type="project" value="UniProtKB-EC"/>
</dbReference>
<name>A0A9D6LRK1_9BACT</name>
<dbReference type="InterPro" id="IPR002314">
    <property type="entry name" value="aa-tRNA-synt_IIb"/>
</dbReference>
<dbReference type="AlphaFoldDB" id="A0A9D6LRK1"/>
<dbReference type="EMBL" id="JACQCQ010000012">
    <property type="protein sequence ID" value="MBI3627756.1"/>
    <property type="molecule type" value="Genomic_DNA"/>
</dbReference>
<evidence type="ECO:0000256" key="3">
    <source>
        <dbReference type="ARBA" id="ARBA00022490"/>
    </source>
</evidence>
<dbReference type="FunFam" id="3.40.50.800:FF:000002">
    <property type="entry name" value="Glycine--tRNA ligase"/>
    <property type="match status" value="1"/>
</dbReference>
<dbReference type="InterPro" id="IPR036621">
    <property type="entry name" value="Anticodon-bd_dom_sf"/>
</dbReference>
<gene>
    <name evidence="10" type="ORF">HY220_03385</name>
</gene>
<dbReference type="GO" id="GO:0004081">
    <property type="term" value="F:bis(5'-nucleosyl)-tetraphosphatase (asymmetrical) activity"/>
    <property type="evidence" value="ECO:0007669"/>
    <property type="project" value="UniProtKB-ARBA"/>
</dbReference>
<dbReference type="Proteomes" id="UP000808388">
    <property type="component" value="Unassembled WGS sequence"/>
</dbReference>
<keyword evidence="7" id="KW-0648">Protein biosynthesis</keyword>
<dbReference type="InterPro" id="IPR027031">
    <property type="entry name" value="Gly-tRNA_synthase/POLG2"/>
</dbReference>
<evidence type="ECO:0000256" key="5">
    <source>
        <dbReference type="ARBA" id="ARBA00022741"/>
    </source>
</evidence>
<dbReference type="Pfam" id="PF03129">
    <property type="entry name" value="HGTP_anticodon"/>
    <property type="match status" value="1"/>
</dbReference>
<dbReference type="PANTHER" id="PTHR10745">
    <property type="entry name" value="GLYCYL-TRNA SYNTHETASE/DNA POLYMERASE SUBUNIT GAMMA-2"/>
    <property type="match status" value="1"/>
</dbReference>
<dbReference type="PROSITE" id="PS50862">
    <property type="entry name" value="AA_TRNA_LIGASE_II"/>
    <property type="match status" value="1"/>
</dbReference>
<comment type="caution">
    <text evidence="10">The sequence shown here is derived from an EMBL/GenBank/DDBJ whole genome shotgun (WGS) entry which is preliminary data.</text>
</comment>
<evidence type="ECO:0000256" key="4">
    <source>
        <dbReference type="ARBA" id="ARBA00022598"/>
    </source>
</evidence>
<dbReference type="InterPro" id="IPR004154">
    <property type="entry name" value="Anticodon-bd"/>
</dbReference>
<dbReference type="InterPro" id="IPR033731">
    <property type="entry name" value="GlyRS-like_core"/>
</dbReference>
<dbReference type="InterPro" id="IPR045864">
    <property type="entry name" value="aa-tRNA-synth_II/BPL/LPL"/>
</dbReference>
<dbReference type="PRINTS" id="PR01043">
    <property type="entry name" value="TRNASYNTHGLY"/>
</dbReference>
<keyword evidence="6" id="KW-0067">ATP-binding</keyword>
<dbReference type="Pfam" id="PF00587">
    <property type="entry name" value="tRNA-synt_2b"/>
    <property type="match status" value="1"/>
</dbReference>
<dbReference type="Gene3D" id="3.40.50.800">
    <property type="entry name" value="Anticodon-binding domain"/>
    <property type="match status" value="1"/>
</dbReference>
<feature type="domain" description="Aminoacyl-transfer RNA synthetases class-II family profile" evidence="9">
    <location>
        <begin position="2"/>
        <end position="328"/>
    </location>
</feature>
<dbReference type="GO" id="GO:0006426">
    <property type="term" value="P:glycyl-tRNA aminoacylation"/>
    <property type="evidence" value="ECO:0007669"/>
    <property type="project" value="InterPro"/>
</dbReference>
<protein>
    <recommendedName>
        <fullName evidence="2">glycine--tRNA ligase</fullName>
        <ecNumber evidence="2">6.1.1.14</ecNumber>
    </recommendedName>
</protein>
<dbReference type="GO" id="GO:0005737">
    <property type="term" value="C:cytoplasm"/>
    <property type="evidence" value="ECO:0007669"/>
    <property type="project" value="InterPro"/>
</dbReference>
<reference evidence="10" key="1">
    <citation type="submission" date="2020-07" db="EMBL/GenBank/DDBJ databases">
        <title>Huge and variable diversity of episymbiotic CPR bacteria and DPANN archaea in groundwater ecosystems.</title>
        <authorList>
            <person name="He C.Y."/>
            <person name="Keren R."/>
            <person name="Whittaker M."/>
            <person name="Farag I.F."/>
            <person name="Doudna J."/>
            <person name="Cate J.H.D."/>
            <person name="Banfield J.F."/>
        </authorList>
    </citation>
    <scope>NUCLEOTIDE SEQUENCE</scope>
    <source>
        <strain evidence="10">NC_groundwater_972_Pr1_S-0.2um_49_27</strain>
    </source>
</reference>
<dbReference type="CDD" id="cd00858">
    <property type="entry name" value="GlyRS_anticodon"/>
    <property type="match status" value="1"/>
</dbReference>
<dbReference type="CDD" id="cd00774">
    <property type="entry name" value="GlyRS-like_core"/>
    <property type="match status" value="1"/>
</dbReference>
<evidence type="ECO:0000256" key="8">
    <source>
        <dbReference type="ARBA" id="ARBA00023146"/>
    </source>
</evidence>
<keyword evidence="8" id="KW-0030">Aminoacyl-tRNA synthetase</keyword>
<dbReference type="SUPFAM" id="SSF52954">
    <property type="entry name" value="Class II aaRS ABD-related"/>
    <property type="match status" value="1"/>
</dbReference>
<dbReference type="GO" id="GO:1990742">
    <property type="term" value="C:microvesicle"/>
    <property type="evidence" value="ECO:0007669"/>
    <property type="project" value="UniProtKB-ARBA"/>
</dbReference>
<dbReference type="InterPro" id="IPR006195">
    <property type="entry name" value="aa-tRNA-synth_II"/>
</dbReference>
<dbReference type="NCBIfam" id="NF003211">
    <property type="entry name" value="PRK04173.1"/>
    <property type="match status" value="1"/>
</dbReference>
<dbReference type="NCBIfam" id="TIGR00389">
    <property type="entry name" value="glyS_dimeric"/>
    <property type="match status" value="1"/>
</dbReference>
<keyword evidence="4 10" id="KW-0436">Ligase</keyword>
<dbReference type="EC" id="6.1.1.14" evidence="2"/>
<accession>A0A9D6LRK1</accession>
<evidence type="ECO:0000256" key="7">
    <source>
        <dbReference type="ARBA" id="ARBA00022917"/>
    </source>
</evidence>
<dbReference type="GO" id="GO:0070062">
    <property type="term" value="C:extracellular exosome"/>
    <property type="evidence" value="ECO:0007669"/>
    <property type="project" value="UniProtKB-ARBA"/>
</dbReference>
<dbReference type="SUPFAM" id="SSF55681">
    <property type="entry name" value="Class II aaRS and biotin synthetases"/>
    <property type="match status" value="1"/>
</dbReference>
<evidence type="ECO:0000256" key="2">
    <source>
        <dbReference type="ARBA" id="ARBA00012829"/>
    </source>
</evidence>
<evidence type="ECO:0000256" key="6">
    <source>
        <dbReference type="ARBA" id="ARBA00022840"/>
    </source>
</evidence>
<dbReference type="PANTHER" id="PTHR10745:SF8">
    <property type="entry name" value="DNA POLYMERASE SUBUNIT GAMMA-2, MITOCHONDRIAL"/>
    <property type="match status" value="1"/>
</dbReference>
<sequence>MQAIISLSKQRGFMYPGSEIYGGISGMWDYGPLGLRLKQNVEKLWWRMFVENREDMYGLDSSVITHPDVWKASGHVASFADPLIDCKKCQSRFRADQIDVSLGCPDCSSHDFSEVRPFHMMFKTFVGAVEDSAAETYLRPETAQGIFLNFKNVIDSFHPALPFGIAQIGKAFRNEITPGNMLFRLREFSQMEIEYFVRPHDWEKYFEAWRTNINAWGEALGLRLQEIEVPAPERAFYSKRTIDFNFSYPFGQDELYGLAYRGDYDLQNHTKFSGKDLYYFDEATKERIVPHVIEPTFGVDRTILALLLSAYATEPDKEGTRTVLKLKPNLAPYTAAVFPLLSNKPELVLRAREIYQGLKSSLAVAWDDIGNIGKRYRRQDEIGTPYAITVDFETLEDGSVTVRDRDSMQQERVNETELAEYLRTKIA</sequence>
<evidence type="ECO:0000313" key="11">
    <source>
        <dbReference type="Proteomes" id="UP000808388"/>
    </source>
</evidence>
<proteinExistence type="inferred from homology"/>
<organism evidence="10 11">
    <name type="scientific">Candidatus Sungiibacteriota bacterium</name>
    <dbReference type="NCBI Taxonomy" id="2750080"/>
    <lineage>
        <taxon>Bacteria</taxon>
        <taxon>Candidatus Sungiibacteriota</taxon>
    </lineage>
</organism>
<evidence type="ECO:0000313" key="10">
    <source>
        <dbReference type="EMBL" id="MBI3627756.1"/>
    </source>
</evidence>
<evidence type="ECO:0000256" key="1">
    <source>
        <dbReference type="ARBA" id="ARBA00008226"/>
    </source>
</evidence>
<keyword evidence="3" id="KW-0963">Cytoplasm</keyword>